<organism evidence="3 4">
    <name type="scientific">Mytilus galloprovincialis</name>
    <name type="common">Mediterranean mussel</name>
    <dbReference type="NCBI Taxonomy" id="29158"/>
    <lineage>
        <taxon>Eukaryota</taxon>
        <taxon>Metazoa</taxon>
        <taxon>Spiralia</taxon>
        <taxon>Lophotrochozoa</taxon>
        <taxon>Mollusca</taxon>
        <taxon>Bivalvia</taxon>
        <taxon>Autobranchia</taxon>
        <taxon>Pteriomorphia</taxon>
        <taxon>Mytilida</taxon>
        <taxon>Mytiloidea</taxon>
        <taxon>Mytilidae</taxon>
        <taxon>Mytilinae</taxon>
        <taxon>Mytilus</taxon>
    </lineage>
</organism>
<protein>
    <recommendedName>
        <fullName evidence="2">Rho-GAP domain-containing protein</fullName>
    </recommendedName>
</protein>
<feature type="non-terminal residue" evidence="3">
    <location>
        <position position="1"/>
    </location>
</feature>
<dbReference type="PROSITE" id="PS50238">
    <property type="entry name" value="RHOGAP"/>
    <property type="match status" value="1"/>
</dbReference>
<accession>A0A3R5Q1B1</accession>
<evidence type="ECO:0000259" key="2">
    <source>
        <dbReference type="PROSITE" id="PS50238"/>
    </source>
</evidence>
<feature type="domain" description="Rho-GAP" evidence="2">
    <location>
        <begin position="56"/>
        <end position="195"/>
    </location>
</feature>
<dbReference type="SUPFAM" id="SSF48350">
    <property type="entry name" value="GTPase activation domain, GAP"/>
    <property type="match status" value="1"/>
</dbReference>
<evidence type="ECO:0000313" key="4">
    <source>
        <dbReference type="Proteomes" id="UP000266721"/>
    </source>
</evidence>
<dbReference type="InterPro" id="IPR008936">
    <property type="entry name" value="Rho_GTPase_activation_prot"/>
</dbReference>
<keyword evidence="1" id="KW-0343">GTPase activation</keyword>
<dbReference type="GO" id="GO:0051056">
    <property type="term" value="P:regulation of small GTPase mediated signal transduction"/>
    <property type="evidence" value="ECO:0007669"/>
    <property type="project" value="TreeGrafter"/>
</dbReference>
<sequence length="195" mass="22553">MGNTHIRDLSQVDLDHLRSLTLIELTALFDNNNILWSRRKTKKKLKGSEDNIPENISIDKIENGNGEFVKIILFLEKHCLDIEGILRVPGSTSRVKLLRQEIEEKFYQGTFSWVDVMPNDAAALLKQFLRELPSPLLTPQYIEAFAQVERVYNFMTDNLLCVQESGLTVIKLSSMIFVLRLENQPIKLLDFMFRV</sequence>
<dbReference type="AlphaFoldDB" id="A0A3R5Q1B1"/>
<dbReference type="InterPro" id="IPR000198">
    <property type="entry name" value="RhoGAP_dom"/>
</dbReference>
<dbReference type="GO" id="GO:0030833">
    <property type="term" value="P:regulation of actin filament polymerization"/>
    <property type="evidence" value="ECO:0007669"/>
    <property type="project" value="TreeGrafter"/>
</dbReference>
<name>A0A3R5Q1B1_MYTGA</name>
<dbReference type="SMR" id="A0A3R5Q1B1"/>
<reference evidence="3 4" key="1">
    <citation type="journal article" date="2016" name="PLoS ONE">
        <title>A First Insight into the Genome of the Filter-Feeder Mussel Mytilus galloprovincialis.</title>
        <authorList>
            <person name="Murgarella M."/>
            <person name="Puiu D."/>
            <person name="Novoa B."/>
            <person name="Figueras A."/>
            <person name="Posada D."/>
            <person name="Canchaya C."/>
        </authorList>
    </citation>
    <scope>NUCLEOTIDE SEQUENCE [LARGE SCALE GENOMIC DNA]</scope>
    <source>
        <tissue evidence="3">Muscle</tissue>
    </source>
</reference>
<proteinExistence type="predicted"/>
<dbReference type="GO" id="GO:0005096">
    <property type="term" value="F:GTPase activator activity"/>
    <property type="evidence" value="ECO:0007669"/>
    <property type="project" value="UniProtKB-KW"/>
</dbReference>
<dbReference type="PANTHER" id="PTHR14963">
    <property type="entry name" value="RHO GTPASE ACTIVATING PROTEIN 18,19-RELATED"/>
    <property type="match status" value="1"/>
</dbReference>
<evidence type="ECO:0000256" key="1">
    <source>
        <dbReference type="ARBA" id="ARBA00022468"/>
    </source>
</evidence>
<dbReference type="GO" id="GO:0007165">
    <property type="term" value="P:signal transduction"/>
    <property type="evidence" value="ECO:0007669"/>
    <property type="project" value="InterPro"/>
</dbReference>
<dbReference type="Pfam" id="PF00620">
    <property type="entry name" value="RhoGAP"/>
    <property type="match status" value="1"/>
</dbReference>
<gene>
    <name evidence="3" type="ORF">AM593_01684</name>
</gene>
<dbReference type="EMBL" id="KV615304">
    <property type="protein sequence ID" value="OPL20238.1"/>
    <property type="molecule type" value="Genomic_DNA"/>
</dbReference>
<dbReference type="Proteomes" id="UP000266721">
    <property type="component" value="Unassembled WGS sequence"/>
</dbReference>
<keyword evidence="4" id="KW-1185">Reference proteome</keyword>
<evidence type="ECO:0000313" key="3">
    <source>
        <dbReference type="EMBL" id="OPL20238.1"/>
    </source>
</evidence>
<dbReference type="SMART" id="SM00324">
    <property type="entry name" value="RhoGAP"/>
    <property type="match status" value="1"/>
</dbReference>
<dbReference type="PANTHER" id="PTHR14963:SF1">
    <property type="entry name" value="RHO GTPASE-ACTIVATING PROTEIN CONUNDRUM"/>
    <property type="match status" value="1"/>
</dbReference>
<dbReference type="Gene3D" id="1.10.555.10">
    <property type="entry name" value="Rho GTPase activation protein"/>
    <property type="match status" value="1"/>
</dbReference>
<dbReference type="GO" id="GO:0005737">
    <property type="term" value="C:cytoplasm"/>
    <property type="evidence" value="ECO:0007669"/>
    <property type="project" value="TreeGrafter"/>
</dbReference>